<accession>A0A6C0EZ11</accession>
<protein>
    <submittedName>
        <fullName evidence="2">Uncharacterized protein</fullName>
    </submittedName>
</protein>
<name>A0A6C0EZ11_9ZZZZ</name>
<proteinExistence type="predicted"/>
<feature type="region of interest" description="Disordered" evidence="1">
    <location>
        <begin position="212"/>
        <end position="285"/>
    </location>
</feature>
<sequence length="285" mass="32667">MEEAQESENDRQLAYEFRDDQKYGDYTGVQLQDAIAKRIINLYTMLNGSDDSSRHSNLKRIIFLFENLDPTNAKNIRGEGYFITEVTIEGYKKQLRIFTDYEYILGPVENDITRLNTLLGRLLGMGCIVYNQARVLRQSLHICYLDIVACILKPVVSRSKMRTILRAYESEYQAIYDYLTQECPDRVTLIQTTKQYQHANLYDLYNNFERSRPAAAPPPTASDIHIPLIPLGGNKTKKYTSKPKGKGKMKSKSKSQTKSKGKSQTKSKGKSQTKSKGKSQTKYKK</sequence>
<organism evidence="2">
    <name type="scientific">viral metagenome</name>
    <dbReference type="NCBI Taxonomy" id="1070528"/>
    <lineage>
        <taxon>unclassified sequences</taxon>
        <taxon>metagenomes</taxon>
        <taxon>organismal metagenomes</taxon>
    </lineage>
</organism>
<evidence type="ECO:0000256" key="1">
    <source>
        <dbReference type="SAM" id="MobiDB-lite"/>
    </source>
</evidence>
<feature type="compositionally biased region" description="Basic residues" evidence="1">
    <location>
        <begin position="235"/>
        <end position="285"/>
    </location>
</feature>
<evidence type="ECO:0000313" key="2">
    <source>
        <dbReference type="EMBL" id="QHT34288.1"/>
    </source>
</evidence>
<reference evidence="2" key="1">
    <citation type="journal article" date="2020" name="Nature">
        <title>Giant virus diversity and host interactions through global metagenomics.</title>
        <authorList>
            <person name="Schulz F."/>
            <person name="Roux S."/>
            <person name="Paez-Espino D."/>
            <person name="Jungbluth S."/>
            <person name="Walsh D.A."/>
            <person name="Denef V.J."/>
            <person name="McMahon K.D."/>
            <person name="Konstantinidis K.T."/>
            <person name="Eloe-Fadrosh E.A."/>
            <person name="Kyrpides N.C."/>
            <person name="Woyke T."/>
        </authorList>
    </citation>
    <scope>NUCLEOTIDE SEQUENCE</scope>
    <source>
        <strain evidence="2">GVMAG-M-3300009163-63</strain>
    </source>
</reference>
<dbReference type="AlphaFoldDB" id="A0A6C0EZ11"/>
<dbReference type="EMBL" id="MN738998">
    <property type="protein sequence ID" value="QHT34288.1"/>
    <property type="molecule type" value="Genomic_DNA"/>
</dbReference>